<dbReference type="SUPFAM" id="SSF53474">
    <property type="entry name" value="alpha/beta-Hydrolases"/>
    <property type="match status" value="1"/>
</dbReference>
<feature type="domain" description="AB hydrolase-1" evidence="1">
    <location>
        <begin position="3"/>
        <end position="211"/>
    </location>
</feature>
<dbReference type="EMBL" id="JACCFK010000001">
    <property type="protein sequence ID" value="NYI88570.1"/>
    <property type="molecule type" value="Genomic_DNA"/>
</dbReference>
<dbReference type="Gene3D" id="3.40.50.1820">
    <property type="entry name" value="alpha/beta hydrolase"/>
    <property type="match status" value="1"/>
</dbReference>
<dbReference type="PANTHER" id="PTHR37017:SF11">
    <property type="entry name" value="ESTERASE_LIPASE_THIOESTERASE DOMAIN-CONTAINING PROTEIN"/>
    <property type="match status" value="1"/>
</dbReference>
<dbReference type="InterPro" id="IPR052897">
    <property type="entry name" value="Sec-Metab_Biosynth_Hydrolase"/>
</dbReference>
<evidence type="ECO:0000313" key="2">
    <source>
        <dbReference type="EMBL" id="NYI88570.1"/>
    </source>
</evidence>
<keyword evidence="3" id="KW-1185">Reference proteome</keyword>
<dbReference type="PANTHER" id="PTHR37017">
    <property type="entry name" value="AB HYDROLASE-1 DOMAIN-CONTAINING PROTEIN-RELATED"/>
    <property type="match status" value="1"/>
</dbReference>
<dbReference type="InterPro" id="IPR029058">
    <property type="entry name" value="AB_hydrolase_fold"/>
</dbReference>
<protein>
    <submittedName>
        <fullName evidence="2">Pimeloyl-ACP methyl ester carboxylesterase</fullName>
    </submittedName>
</protein>
<dbReference type="InterPro" id="IPR000073">
    <property type="entry name" value="AB_hydrolase_1"/>
</dbReference>
<evidence type="ECO:0000313" key="3">
    <source>
        <dbReference type="Proteomes" id="UP000549616"/>
    </source>
</evidence>
<proteinExistence type="predicted"/>
<dbReference type="Pfam" id="PF12697">
    <property type="entry name" value="Abhydrolase_6"/>
    <property type="match status" value="1"/>
</dbReference>
<gene>
    <name evidence="2" type="ORF">HNR02_001893</name>
</gene>
<dbReference type="AlphaFoldDB" id="A0A853B0P6"/>
<name>A0A853B0P6_9PSEU</name>
<dbReference type="Proteomes" id="UP000549616">
    <property type="component" value="Unassembled WGS sequence"/>
</dbReference>
<dbReference type="RefSeq" id="WP_179772786.1">
    <property type="nucleotide sequence ID" value="NZ_JACCFK010000001.1"/>
</dbReference>
<organism evidence="2 3">
    <name type="scientific">Amycolatopsis endophytica</name>
    <dbReference type="NCBI Taxonomy" id="860233"/>
    <lineage>
        <taxon>Bacteria</taxon>
        <taxon>Bacillati</taxon>
        <taxon>Actinomycetota</taxon>
        <taxon>Actinomycetes</taxon>
        <taxon>Pseudonocardiales</taxon>
        <taxon>Pseudonocardiaceae</taxon>
        <taxon>Amycolatopsis</taxon>
    </lineage>
</organism>
<evidence type="ECO:0000259" key="1">
    <source>
        <dbReference type="Pfam" id="PF12697"/>
    </source>
</evidence>
<reference evidence="2 3" key="1">
    <citation type="submission" date="2020-07" db="EMBL/GenBank/DDBJ databases">
        <title>Sequencing the genomes of 1000 actinobacteria strains.</title>
        <authorList>
            <person name="Klenk H.-P."/>
        </authorList>
    </citation>
    <scope>NUCLEOTIDE SEQUENCE [LARGE SCALE GENOMIC DNA]</scope>
    <source>
        <strain evidence="2 3">DSM 104006</strain>
    </source>
</reference>
<accession>A0A853B0P6</accession>
<comment type="caution">
    <text evidence="2">The sequence shown here is derived from an EMBL/GenBank/DDBJ whole genome shotgun (WGS) entry which is preliminary data.</text>
</comment>
<sequence length="225" mass="23649">MRVVFVHGALVRDGAWWWSRMAPLLPDSVAVELPSCGDGGDLYADVAAVRAALDSSDEPVVVCGHSYGGVVMTGAAAGHPAVRHLVYVDSYLPDVGESLASVTGGASPVEPAGEGLVRLRPELAPKYVHDCDPETAAEAIDRLTPQTATVFTQPVRAAAWRELPSTYVVCADDRATSPELQREQAKRAGAVVELPGGHHPFLTRPGALAEAIRNAAREKSGGPAR</sequence>
<dbReference type="GO" id="GO:0003824">
    <property type="term" value="F:catalytic activity"/>
    <property type="evidence" value="ECO:0007669"/>
    <property type="project" value="UniProtKB-ARBA"/>
</dbReference>